<dbReference type="PANTHER" id="PTHR45819:SF5">
    <property type="entry name" value="CENTAURIN-GAMMA-1A"/>
    <property type="match status" value="1"/>
</dbReference>
<dbReference type="InterPro" id="IPR027417">
    <property type="entry name" value="P-loop_NTPase"/>
</dbReference>
<dbReference type="WBParaSite" id="DME_0000893801-mRNA-1">
    <property type="protein sequence ID" value="DME_0000893801-mRNA-1"/>
    <property type="gene ID" value="DME_0000893801"/>
</dbReference>
<evidence type="ECO:0000313" key="3">
    <source>
        <dbReference type="WBParaSite" id="DME_0000893801-mRNA-1"/>
    </source>
</evidence>
<sequence length="99" mass="11497">LILVFSLDNQESIETVFNYYEQMDAYRNLGDIPIILVGTQDSINDANPRIISEQEGRQMAKSIPKCTAYYETCSTYGLNVERVFKDGLLYIYIYSRVFF</sequence>
<dbReference type="GO" id="GO:0008270">
    <property type="term" value="F:zinc ion binding"/>
    <property type="evidence" value="ECO:0007669"/>
    <property type="project" value="UniProtKB-KW"/>
</dbReference>
<name>A0A0N4UM77_DRAME</name>
<keyword evidence="1" id="KW-0479">Metal-binding</keyword>
<protein>
    <submittedName>
        <fullName evidence="3">GTP-binding protein Rheb</fullName>
    </submittedName>
</protein>
<accession>A0A0N4UM77</accession>
<proteinExistence type="predicted"/>
<evidence type="ECO:0000313" key="2">
    <source>
        <dbReference type="Proteomes" id="UP000038040"/>
    </source>
</evidence>
<dbReference type="GO" id="GO:0003924">
    <property type="term" value="F:GTPase activity"/>
    <property type="evidence" value="ECO:0007669"/>
    <property type="project" value="InterPro"/>
</dbReference>
<dbReference type="Pfam" id="PF00071">
    <property type="entry name" value="Ras"/>
    <property type="match status" value="1"/>
</dbReference>
<dbReference type="PANTHER" id="PTHR45819">
    <property type="entry name" value="CENTAURIN-GAMMA-1A"/>
    <property type="match status" value="1"/>
</dbReference>
<keyword evidence="1" id="KW-0862">Zinc</keyword>
<dbReference type="InterPro" id="IPR001806">
    <property type="entry name" value="Small_GTPase"/>
</dbReference>
<dbReference type="PROSITE" id="PS51419">
    <property type="entry name" value="RAB"/>
    <property type="match status" value="1"/>
</dbReference>
<dbReference type="Proteomes" id="UP000038040">
    <property type="component" value="Unplaced"/>
</dbReference>
<dbReference type="GO" id="GO:0005096">
    <property type="term" value="F:GTPase activator activity"/>
    <property type="evidence" value="ECO:0007669"/>
    <property type="project" value="TreeGrafter"/>
</dbReference>
<dbReference type="PROSITE" id="PS51421">
    <property type="entry name" value="RAS"/>
    <property type="match status" value="1"/>
</dbReference>
<dbReference type="GO" id="GO:0005525">
    <property type="term" value="F:GTP binding"/>
    <property type="evidence" value="ECO:0007669"/>
    <property type="project" value="InterPro"/>
</dbReference>
<keyword evidence="1" id="KW-0863">Zinc-finger</keyword>
<evidence type="ECO:0000256" key="1">
    <source>
        <dbReference type="ARBA" id="ARBA00022771"/>
    </source>
</evidence>
<dbReference type="InterPro" id="IPR051282">
    <property type="entry name" value="Arf-GAP_GTPase_ANK_PH"/>
</dbReference>
<dbReference type="SUPFAM" id="SSF52540">
    <property type="entry name" value="P-loop containing nucleoside triphosphate hydrolases"/>
    <property type="match status" value="1"/>
</dbReference>
<organism evidence="2 3">
    <name type="scientific">Dracunculus medinensis</name>
    <name type="common">Guinea worm</name>
    <dbReference type="NCBI Taxonomy" id="318479"/>
    <lineage>
        <taxon>Eukaryota</taxon>
        <taxon>Metazoa</taxon>
        <taxon>Ecdysozoa</taxon>
        <taxon>Nematoda</taxon>
        <taxon>Chromadorea</taxon>
        <taxon>Rhabditida</taxon>
        <taxon>Spirurina</taxon>
        <taxon>Dracunculoidea</taxon>
        <taxon>Dracunculidae</taxon>
        <taxon>Dracunculus</taxon>
    </lineage>
</organism>
<dbReference type="AlphaFoldDB" id="A0A0N4UM77"/>
<dbReference type="Gene3D" id="3.40.50.300">
    <property type="entry name" value="P-loop containing nucleotide triphosphate hydrolases"/>
    <property type="match status" value="1"/>
</dbReference>
<reference evidence="3" key="1">
    <citation type="submission" date="2017-02" db="UniProtKB">
        <authorList>
            <consortium name="WormBaseParasite"/>
        </authorList>
    </citation>
    <scope>IDENTIFICATION</scope>
</reference>